<dbReference type="InterPro" id="IPR018247">
    <property type="entry name" value="EF_Hand_1_Ca_BS"/>
</dbReference>
<dbReference type="InterPro" id="IPR008271">
    <property type="entry name" value="Ser/Thr_kinase_AS"/>
</dbReference>
<evidence type="ECO:0000256" key="4">
    <source>
        <dbReference type="ARBA" id="ARBA00022737"/>
    </source>
</evidence>
<feature type="domain" description="Protein kinase" evidence="10">
    <location>
        <begin position="1"/>
        <end position="252"/>
    </location>
</feature>
<dbReference type="InterPro" id="IPR011992">
    <property type="entry name" value="EF-hand-dom_pair"/>
</dbReference>
<proteinExistence type="inferred from homology"/>
<dbReference type="Gene3D" id="1.10.510.10">
    <property type="entry name" value="Transferase(Phosphotransferase) domain 1"/>
    <property type="match status" value="2"/>
</dbReference>
<dbReference type="SUPFAM" id="SSF47473">
    <property type="entry name" value="EF-hand"/>
    <property type="match status" value="1"/>
</dbReference>
<dbReference type="CDD" id="cd05117">
    <property type="entry name" value="STKc_CAMK"/>
    <property type="match status" value="1"/>
</dbReference>
<dbReference type="Pfam" id="PF13499">
    <property type="entry name" value="EF-hand_7"/>
    <property type="match status" value="1"/>
</dbReference>
<sequence>VCKGVHKDTGAVRAIKALLVWGLADSFSLGSHVFPGCDQAINRHKISDPARFQVEVDIQSSLDHPNIVKLYEVFQDAKRFYLVMEICSGGELFERIVAESEKHDGARAFDERGAATYMQQILGAMSYLHKNNFVHRDIKPENFLMQNTDANAEIKVIDFGLAKHFVPGSSSPMKTRAGTPYYVAPQVLSGAYDEKCEKDKEILAMVKKGEVKFDPADWSDVSSDAIEFIKLMLTYDPRQRPSASTLLMHKWLTASVSAPVGAVAKDLGHKLKRFQSNSRMKKVALTLIAQQLKDDDLKELRDTFIQLDKNRAQLRPRRDSNWHEVQIVKNLDTDGSGNIDYTEFMAATLTKKQYLRREVMWAAFRVFDTNGDGVITKDELAKILKEEDNMSYIEKMVQDVDLDSNGEISFDEFCKMMEKDSAGILSAAAQSEDRYAVLLPGDLVSLFQSGLSATIGAWKVNTTGWHRAVLNTLIRQNESLTSPVVQTLPMGMFVHVIAKHGRRVRINYPAVGWTSIQSPTGQPILMWDDPEARNKNVWDLPQHERNAVLEAREVLRLNAYKEKQATHDAMMRKGITSLVNRYKSGELQKSLEHAFSADNIRTIQGTIEESIENVGNATEKVLHSLAENKTSNAKLAEEVRQDTDLIRKQQREWRQAKESKATS</sequence>
<dbReference type="PANTHER" id="PTHR24349">
    <property type="entry name" value="SERINE/THREONINE-PROTEIN KINASE"/>
    <property type="match status" value="1"/>
</dbReference>
<dbReference type="Pfam" id="PF13202">
    <property type="entry name" value="EF-hand_5"/>
    <property type="match status" value="1"/>
</dbReference>
<feature type="domain" description="EF-hand" evidence="11">
    <location>
        <begin position="355"/>
        <end position="390"/>
    </location>
</feature>
<dbReference type="InterPro" id="IPR002048">
    <property type="entry name" value="EF_hand_dom"/>
</dbReference>
<protein>
    <submittedName>
        <fullName evidence="12">CPK2 protein</fullName>
    </submittedName>
</protein>
<keyword evidence="7" id="KW-0106">Calcium</keyword>
<keyword evidence="8" id="KW-0067">ATP-binding</keyword>
<dbReference type="PROSITE" id="PS50222">
    <property type="entry name" value="EF_HAND_2"/>
    <property type="match status" value="3"/>
</dbReference>
<evidence type="ECO:0000259" key="10">
    <source>
        <dbReference type="PROSITE" id="PS50011"/>
    </source>
</evidence>
<dbReference type="InterPro" id="IPR011009">
    <property type="entry name" value="Kinase-like_dom_sf"/>
</dbReference>
<dbReference type="FunFam" id="1.10.238.10:FF:000003">
    <property type="entry name" value="Calmodulin A"/>
    <property type="match status" value="1"/>
</dbReference>
<organism evidence="12 13">
    <name type="scientific">Symbiodinium necroappetens</name>
    <dbReference type="NCBI Taxonomy" id="1628268"/>
    <lineage>
        <taxon>Eukaryota</taxon>
        <taxon>Sar</taxon>
        <taxon>Alveolata</taxon>
        <taxon>Dinophyceae</taxon>
        <taxon>Suessiales</taxon>
        <taxon>Symbiodiniaceae</taxon>
        <taxon>Symbiodinium</taxon>
    </lineage>
</organism>
<dbReference type="GO" id="GO:0004674">
    <property type="term" value="F:protein serine/threonine kinase activity"/>
    <property type="evidence" value="ECO:0007669"/>
    <property type="project" value="UniProtKB-KW"/>
</dbReference>
<evidence type="ECO:0000256" key="2">
    <source>
        <dbReference type="ARBA" id="ARBA00022527"/>
    </source>
</evidence>
<comment type="caution">
    <text evidence="12">The sequence shown here is derived from an EMBL/GenBank/DDBJ whole genome shotgun (WGS) entry which is preliminary data.</text>
</comment>
<evidence type="ECO:0000256" key="8">
    <source>
        <dbReference type="ARBA" id="ARBA00022840"/>
    </source>
</evidence>
<dbReference type="SMART" id="SM00220">
    <property type="entry name" value="S_TKc"/>
    <property type="match status" value="1"/>
</dbReference>
<keyword evidence="2" id="KW-0723">Serine/threonine-protein kinase</keyword>
<reference evidence="12" key="1">
    <citation type="submission" date="2021-02" db="EMBL/GenBank/DDBJ databases">
        <authorList>
            <person name="Dougan E. K."/>
            <person name="Rhodes N."/>
            <person name="Thang M."/>
            <person name="Chan C."/>
        </authorList>
    </citation>
    <scope>NUCLEOTIDE SEQUENCE</scope>
</reference>
<evidence type="ECO:0000256" key="1">
    <source>
        <dbReference type="ARBA" id="ARBA00001946"/>
    </source>
</evidence>
<dbReference type="PROSITE" id="PS50011">
    <property type="entry name" value="PROTEIN_KINASE_DOM"/>
    <property type="match status" value="1"/>
</dbReference>
<evidence type="ECO:0000256" key="6">
    <source>
        <dbReference type="ARBA" id="ARBA00022777"/>
    </source>
</evidence>
<evidence type="ECO:0000259" key="11">
    <source>
        <dbReference type="PROSITE" id="PS50222"/>
    </source>
</evidence>
<dbReference type="SUPFAM" id="SSF56112">
    <property type="entry name" value="Protein kinase-like (PK-like)"/>
    <property type="match status" value="1"/>
</dbReference>
<keyword evidence="13" id="KW-1185">Reference proteome</keyword>
<dbReference type="InterPro" id="IPR000719">
    <property type="entry name" value="Prot_kinase_dom"/>
</dbReference>
<dbReference type="Pfam" id="PF00069">
    <property type="entry name" value="Pkinase"/>
    <property type="match status" value="1"/>
</dbReference>
<feature type="domain" description="EF-hand" evidence="11">
    <location>
        <begin position="326"/>
        <end position="354"/>
    </location>
</feature>
<keyword evidence="4" id="KW-0677">Repeat</keyword>
<keyword evidence="5" id="KW-0547">Nucleotide-binding</keyword>
<dbReference type="EMBL" id="CAJNJA010038353">
    <property type="protein sequence ID" value="CAE7745938.1"/>
    <property type="molecule type" value="Genomic_DNA"/>
</dbReference>
<evidence type="ECO:0000256" key="5">
    <source>
        <dbReference type="ARBA" id="ARBA00022741"/>
    </source>
</evidence>
<gene>
    <name evidence="12" type="primary">CPK2</name>
    <name evidence="12" type="ORF">SNEC2469_LOCUS21604</name>
</gene>
<name>A0A812XQH2_9DINO</name>
<keyword evidence="3" id="KW-0808">Transferase</keyword>
<dbReference type="GO" id="GO:0005524">
    <property type="term" value="F:ATP binding"/>
    <property type="evidence" value="ECO:0007669"/>
    <property type="project" value="UniProtKB-KW"/>
</dbReference>
<dbReference type="Gene3D" id="1.10.238.10">
    <property type="entry name" value="EF-hand"/>
    <property type="match status" value="2"/>
</dbReference>
<evidence type="ECO:0000256" key="7">
    <source>
        <dbReference type="ARBA" id="ARBA00022837"/>
    </source>
</evidence>
<evidence type="ECO:0000313" key="12">
    <source>
        <dbReference type="EMBL" id="CAE7745938.1"/>
    </source>
</evidence>
<dbReference type="PROSITE" id="PS00108">
    <property type="entry name" value="PROTEIN_KINASE_ST"/>
    <property type="match status" value="1"/>
</dbReference>
<evidence type="ECO:0000256" key="3">
    <source>
        <dbReference type="ARBA" id="ARBA00022679"/>
    </source>
</evidence>
<dbReference type="SMART" id="SM00054">
    <property type="entry name" value="EFh"/>
    <property type="match status" value="3"/>
</dbReference>
<dbReference type="OrthoDB" id="40902at2759"/>
<dbReference type="Gene3D" id="3.30.200.20">
    <property type="entry name" value="Phosphorylase Kinase, domain 1"/>
    <property type="match status" value="1"/>
</dbReference>
<dbReference type="AlphaFoldDB" id="A0A812XQH2"/>
<dbReference type="InterPro" id="IPR050205">
    <property type="entry name" value="CDPK_Ser/Thr_kinases"/>
</dbReference>
<feature type="domain" description="EF-hand" evidence="11">
    <location>
        <begin position="393"/>
        <end position="423"/>
    </location>
</feature>
<comment type="cofactor">
    <cofactor evidence="1">
        <name>Mg(2+)</name>
        <dbReference type="ChEBI" id="CHEBI:18420"/>
    </cofactor>
</comment>
<comment type="similarity">
    <text evidence="9">Belongs to the protein kinase superfamily. Ser/Thr protein kinase family. CDPK subfamily.</text>
</comment>
<evidence type="ECO:0000313" key="13">
    <source>
        <dbReference type="Proteomes" id="UP000601435"/>
    </source>
</evidence>
<evidence type="ECO:0000256" key="9">
    <source>
        <dbReference type="ARBA" id="ARBA00024334"/>
    </source>
</evidence>
<dbReference type="CDD" id="cd00051">
    <property type="entry name" value="EFh"/>
    <property type="match status" value="2"/>
</dbReference>
<dbReference type="GO" id="GO:0005509">
    <property type="term" value="F:calcium ion binding"/>
    <property type="evidence" value="ECO:0007669"/>
    <property type="project" value="InterPro"/>
</dbReference>
<dbReference type="PROSITE" id="PS00018">
    <property type="entry name" value="EF_HAND_1"/>
    <property type="match status" value="3"/>
</dbReference>
<keyword evidence="6" id="KW-0418">Kinase</keyword>
<feature type="non-terminal residue" evidence="12">
    <location>
        <position position="1"/>
    </location>
</feature>
<dbReference type="Proteomes" id="UP000601435">
    <property type="component" value="Unassembled WGS sequence"/>
</dbReference>
<accession>A0A812XQH2</accession>